<evidence type="ECO:0000256" key="7">
    <source>
        <dbReference type="ARBA" id="ARBA00022777"/>
    </source>
</evidence>
<evidence type="ECO:0000256" key="8">
    <source>
        <dbReference type="ARBA" id="ARBA00022840"/>
    </source>
</evidence>
<dbReference type="Proteomes" id="UP000503278">
    <property type="component" value="Chromosome"/>
</dbReference>
<dbReference type="EMBL" id="CP051682">
    <property type="protein sequence ID" value="QJD97505.1"/>
    <property type="molecule type" value="Genomic_DNA"/>
</dbReference>
<evidence type="ECO:0000313" key="14">
    <source>
        <dbReference type="EMBL" id="QJD97505.1"/>
    </source>
</evidence>
<dbReference type="PROSITE" id="PS00794">
    <property type="entry name" value="HPPK"/>
    <property type="match status" value="1"/>
</dbReference>
<dbReference type="Pfam" id="PF01288">
    <property type="entry name" value="HPPK"/>
    <property type="match status" value="1"/>
</dbReference>
<dbReference type="AlphaFoldDB" id="A0A7L5E301"/>
<dbReference type="GO" id="GO:0003848">
    <property type="term" value="F:2-amino-4-hydroxy-6-hydroxymethyldihydropteridine diphosphokinase activity"/>
    <property type="evidence" value="ECO:0007669"/>
    <property type="project" value="UniProtKB-EC"/>
</dbReference>
<evidence type="ECO:0000256" key="11">
    <source>
        <dbReference type="ARBA" id="ARBA00029766"/>
    </source>
</evidence>
<evidence type="ECO:0000256" key="4">
    <source>
        <dbReference type="ARBA" id="ARBA00016218"/>
    </source>
</evidence>
<dbReference type="InterPro" id="IPR035907">
    <property type="entry name" value="Hppk_sf"/>
</dbReference>
<dbReference type="InterPro" id="IPR000550">
    <property type="entry name" value="Hppk"/>
</dbReference>
<protein>
    <recommendedName>
        <fullName evidence="4">2-amino-4-hydroxy-6-hydroxymethyldihydropteridine pyrophosphokinase</fullName>
        <ecNumber evidence="3">2.7.6.3</ecNumber>
    </recommendedName>
    <alternativeName>
        <fullName evidence="11">6-hydroxymethyl-7,8-dihydropterin pyrophosphokinase</fullName>
    </alternativeName>
    <alternativeName>
        <fullName evidence="12">7,8-dihydro-6-hydroxymethylpterin-pyrophosphokinase</fullName>
    </alternativeName>
</protein>
<keyword evidence="6" id="KW-0547">Nucleotide-binding</keyword>
<keyword evidence="7 14" id="KW-0418">Kinase</keyword>
<dbReference type="CDD" id="cd00483">
    <property type="entry name" value="HPPK"/>
    <property type="match status" value="1"/>
</dbReference>
<evidence type="ECO:0000256" key="10">
    <source>
        <dbReference type="ARBA" id="ARBA00029409"/>
    </source>
</evidence>
<evidence type="ECO:0000256" key="12">
    <source>
        <dbReference type="ARBA" id="ARBA00033413"/>
    </source>
</evidence>
<comment type="similarity">
    <text evidence="2">Belongs to the HPPK family.</text>
</comment>
<dbReference type="KEGG" id="mrob:HH214_17310"/>
<reference evidence="14 15" key="1">
    <citation type="submission" date="2020-04" db="EMBL/GenBank/DDBJ databases">
        <title>Genome sequencing of novel species.</title>
        <authorList>
            <person name="Heo J."/>
            <person name="Kim S.-J."/>
            <person name="Kim J.-S."/>
            <person name="Hong S.-B."/>
            <person name="Kwon S.-W."/>
        </authorList>
    </citation>
    <scope>NUCLEOTIDE SEQUENCE [LARGE SCALE GENOMIC DNA]</scope>
    <source>
        <strain evidence="14 15">F39-2</strain>
    </source>
</reference>
<dbReference type="GO" id="GO:0016301">
    <property type="term" value="F:kinase activity"/>
    <property type="evidence" value="ECO:0007669"/>
    <property type="project" value="UniProtKB-KW"/>
</dbReference>
<dbReference type="SUPFAM" id="SSF55083">
    <property type="entry name" value="6-hydroxymethyl-7,8-dihydropterin pyrophosphokinase, HPPK"/>
    <property type="match status" value="1"/>
</dbReference>
<dbReference type="GO" id="GO:0005524">
    <property type="term" value="F:ATP binding"/>
    <property type="evidence" value="ECO:0007669"/>
    <property type="project" value="UniProtKB-KW"/>
</dbReference>
<evidence type="ECO:0000313" key="15">
    <source>
        <dbReference type="Proteomes" id="UP000503278"/>
    </source>
</evidence>
<dbReference type="Gene3D" id="3.30.70.560">
    <property type="entry name" value="7,8-Dihydro-6-hydroxymethylpterin-pyrophosphokinase HPPK"/>
    <property type="match status" value="1"/>
</dbReference>
<dbReference type="PANTHER" id="PTHR43071:SF1">
    <property type="entry name" value="2-AMINO-4-HYDROXY-6-HYDROXYMETHYLDIHYDROPTERIDINE PYROPHOSPHOKINASE"/>
    <property type="match status" value="1"/>
</dbReference>
<evidence type="ECO:0000256" key="3">
    <source>
        <dbReference type="ARBA" id="ARBA00013253"/>
    </source>
</evidence>
<proteinExistence type="inferred from homology"/>
<evidence type="ECO:0000256" key="2">
    <source>
        <dbReference type="ARBA" id="ARBA00005810"/>
    </source>
</evidence>
<dbReference type="PANTHER" id="PTHR43071">
    <property type="entry name" value="2-AMINO-4-HYDROXY-6-HYDROXYMETHYLDIHYDROPTERIDINE PYROPHOSPHOKINASE"/>
    <property type="match status" value="1"/>
</dbReference>
<dbReference type="GO" id="GO:0046654">
    <property type="term" value="P:tetrahydrofolate biosynthetic process"/>
    <property type="evidence" value="ECO:0007669"/>
    <property type="project" value="UniProtKB-UniPathway"/>
</dbReference>
<comment type="pathway">
    <text evidence="1">Cofactor biosynthesis; tetrahydrofolate biosynthesis; 2-amino-4-hydroxy-6-hydroxymethyl-7,8-dihydropteridine diphosphate from 7,8-dihydroneopterin triphosphate: step 4/4.</text>
</comment>
<sequence length="160" mass="18523">MNTVYLLLGSNLGNRQLFLEQARKILTERVGAISSQSAVYETASWGKADEPSYLNQVLSLQTTLPPYEVLRMALDIEQELGRERLERWGSRTLDIDILYYNDLVLEESPDLIIPHPRLHERRFALEPLAEIAPDFKHPVLKQTNYELKCMVKDELEVKKI</sequence>
<evidence type="ECO:0000256" key="6">
    <source>
        <dbReference type="ARBA" id="ARBA00022741"/>
    </source>
</evidence>
<evidence type="ECO:0000259" key="13">
    <source>
        <dbReference type="PROSITE" id="PS00794"/>
    </source>
</evidence>
<organism evidence="14 15">
    <name type="scientific">Mucilaginibacter robiniae</name>
    <dbReference type="NCBI Taxonomy" id="2728022"/>
    <lineage>
        <taxon>Bacteria</taxon>
        <taxon>Pseudomonadati</taxon>
        <taxon>Bacteroidota</taxon>
        <taxon>Sphingobacteriia</taxon>
        <taxon>Sphingobacteriales</taxon>
        <taxon>Sphingobacteriaceae</taxon>
        <taxon>Mucilaginibacter</taxon>
    </lineage>
</organism>
<dbReference type="RefSeq" id="WP_169609733.1">
    <property type="nucleotide sequence ID" value="NZ_CP051682.1"/>
</dbReference>
<evidence type="ECO:0000256" key="1">
    <source>
        <dbReference type="ARBA" id="ARBA00005051"/>
    </source>
</evidence>
<dbReference type="EC" id="2.7.6.3" evidence="3"/>
<feature type="domain" description="7,8-dihydro-6-hydroxymethylpterin-pyrophosphokinase" evidence="13">
    <location>
        <begin position="87"/>
        <end position="98"/>
    </location>
</feature>
<evidence type="ECO:0000256" key="9">
    <source>
        <dbReference type="ARBA" id="ARBA00022909"/>
    </source>
</evidence>
<dbReference type="NCBIfam" id="TIGR01498">
    <property type="entry name" value="folK"/>
    <property type="match status" value="1"/>
</dbReference>
<keyword evidence="5 14" id="KW-0808">Transferase</keyword>
<gene>
    <name evidence="14" type="primary">folK</name>
    <name evidence="14" type="ORF">HH214_17310</name>
</gene>
<keyword evidence="9" id="KW-0289">Folate biosynthesis</keyword>
<dbReference type="GO" id="GO:0046656">
    <property type="term" value="P:folic acid biosynthetic process"/>
    <property type="evidence" value="ECO:0007669"/>
    <property type="project" value="UniProtKB-KW"/>
</dbReference>
<accession>A0A7L5E301</accession>
<evidence type="ECO:0000256" key="5">
    <source>
        <dbReference type="ARBA" id="ARBA00022679"/>
    </source>
</evidence>
<keyword evidence="15" id="KW-1185">Reference proteome</keyword>
<keyword evidence="8" id="KW-0067">ATP-binding</keyword>
<name>A0A7L5E301_9SPHI</name>
<dbReference type="UniPathway" id="UPA00077">
    <property type="reaction ID" value="UER00155"/>
</dbReference>
<comment type="function">
    <text evidence="10">Catalyzes the transfer of pyrophosphate from adenosine triphosphate (ATP) to 6-hydroxymethyl-7,8-dihydropterin, an enzymatic step in folate biosynthesis pathway.</text>
</comment>